<dbReference type="Gene3D" id="3.40.50.1110">
    <property type="entry name" value="SGNH hydrolase"/>
    <property type="match status" value="1"/>
</dbReference>
<accession>A0A507D6C6</accession>
<dbReference type="SUPFAM" id="SSF52266">
    <property type="entry name" value="SGNH hydrolase"/>
    <property type="match status" value="1"/>
</dbReference>
<evidence type="ECO:0000256" key="1">
    <source>
        <dbReference type="SAM" id="MobiDB-lite"/>
    </source>
</evidence>
<sequence>MRLQPDPLGPKIKENKPTFQLHSRRSKATTAQISLAKSFLNMKWWPFTGSSTVASRAYGTEYDFFKDRRTSYTNPPASRSGRQTSNTRRRGASQPPVVRSDEIRANSPNTAIATAATDAPVEMPSSGMGMGGTTAQQNQVGGSGTPTGLSLQQQQMQYQMATQPQQHRRNRLPPQQTTTTLPPPIPSTASKPSSSKRASALLGTTSQVDPNAPIVATSPLGTNTPSVTTEAGNHGSATEMGLPEDTDARNRLYSIESHIKQINDHLSSLRSKHEKLDAAIDKLMGKIKESQGVGGNWEIGIGDMKTNAAADVGKGKAKDAMGVGEEGMIMPVVAKFIQRQKELHQLLEEKTSYPVSSAPIVHIKFIQSMAGAFRTVRALLLSCIVRPKIVGLLALAVLAGLVVMMPYMTMDGSRAGDDAILVAEPIGKSNENVVIEKASRSHPTPTPSRSPSSLTSPGPLYSTCPTTSVPIYPYRLSDFEAIEQATQYTCADVASSDPKFSILHCKHVTACGVGRFDIKRRDASYCREAMEMVLSTYEAQDEYFKREIGPDTFHVHAAGPQIYVSVAYRHGGNCEYVYHYHLVNPGRVRWTITHLYQDFQATNEVYFAWPELLNTTILENYYHDVCSNCSTISDAGRDAIKFDFPSTVEPAITSRLPYCDSGPNQTITGAWMPFGCKLHALPGGDECLNRTDVKIWFVGDSHTRNTWIGFSRVITKDKTFFNPGDGIADPGSNIWHAGFKVAAHWRGPGDGHMANYLKLSESEFQEYDVIVFNTGQWPASGTEGYGQWSTRRYMNLLKLVVETAVERRARRPKAAPLKLIWLETVAFRIRNDHWVRDYEDWRTTPRIRYWNDLARDMMKKYDVTVIETFSQTLPMFYQQLDDAHFHGTDAMQAILSLLFHELNLCST</sequence>
<evidence type="ECO:0000313" key="2">
    <source>
        <dbReference type="EMBL" id="TPX47023.1"/>
    </source>
</evidence>
<feature type="compositionally biased region" description="Low complexity" evidence="1">
    <location>
        <begin position="152"/>
        <end position="165"/>
    </location>
</feature>
<dbReference type="OrthoDB" id="3176531at2759"/>
<evidence type="ECO:0000313" key="3">
    <source>
        <dbReference type="Proteomes" id="UP000320475"/>
    </source>
</evidence>
<proteinExistence type="predicted"/>
<dbReference type="InterPro" id="IPR036514">
    <property type="entry name" value="SGNH_hydro_sf"/>
</dbReference>
<name>A0A507D6C6_9FUNG</name>
<comment type="caution">
    <text evidence="2">The sequence shown here is derived from an EMBL/GenBank/DDBJ whole genome shotgun (WGS) entry which is preliminary data.</text>
</comment>
<feature type="compositionally biased region" description="Polar residues" evidence="1">
    <location>
        <begin position="219"/>
        <end position="231"/>
    </location>
</feature>
<dbReference type="AlphaFoldDB" id="A0A507D6C6"/>
<feature type="compositionally biased region" description="Polar residues" evidence="1">
    <location>
        <begin position="71"/>
        <end position="86"/>
    </location>
</feature>
<feature type="compositionally biased region" description="Polar residues" evidence="1">
    <location>
        <begin position="135"/>
        <end position="151"/>
    </location>
</feature>
<feature type="compositionally biased region" description="Low complexity" evidence="1">
    <location>
        <begin position="187"/>
        <end position="200"/>
    </location>
</feature>
<dbReference type="Proteomes" id="UP000320475">
    <property type="component" value="Unassembled WGS sequence"/>
</dbReference>
<feature type="region of interest" description="Disordered" evidence="1">
    <location>
        <begin position="433"/>
        <end position="458"/>
    </location>
</feature>
<dbReference type="EMBL" id="QEAM01000087">
    <property type="protein sequence ID" value="TPX47023.1"/>
    <property type="molecule type" value="Genomic_DNA"/>
</dbReference>
<organism evidence="2 3">
    <name type="scientific">Synchytrium endobioticum</name>
    <dbReference type="NCBI Taxonomy" id="286115"/>
    <lineage>
        <taxon>Eukaryota</taxon>
        <taxon>Fungi</taxon>
        <taxon>Fungi incertae sedis</taxon>
        <taxon>Chytridiomycota</taxon>
        <taxon>Chytridiomycota incertae sedis</taxon>
        <taxon>Chytridiomycetes</taxon>
        <taxon>Synchytriales</taxon>
        <taxon>Synchytriaceae</taxon>
        <taxon>Synchytrium</taxon>
    </lineage>
</organism>
<reference evidence="2 3" key="1">
    <citation type="journal article" date="2019" name="Sci. Rep.">
        <title>Comparative genomics of chytrid fungi reveal insights into the obligate biotrophic and pathogenic lifestyle of Synchytrium endobioticum.</title>
        <authorList>
            <person name="van de Vossenberg B.T.L.H."/>
            <person name="Warris S."/>
            <person name="Nguyen H.D.T."/>
            <person name="van Gent-Pelzer M.P.E."/>
            <person name="Joly D.L."/>
            <person name="van de Geest H.C."/>
            <person name="Bonants P.J.M."/>
            <person name="Smith D.S."/>
            <person name="Levesque C.A."/>
            <person name="van der Lee T.A.J."/>
        </authorList>
    </citation>
    <scope>NUCLEOTIDE SEQUENCE [LARGE SCALE GENOMIC DNA]</scope>
    <source>
        <strain evidence="2 3">LEV6574</strain>
    </source>
</reference>
<gene>
    <name evidence="2" type="ORF">SeLEV6574_g02888</name>
</gene>
<feature type="compositionally biased region" description="Low complexity" evidence="1">
    <location>
        <begin position="441"/>
        <end position="458"/>
    </location>
</feature>
<protein>
    <submittedName>
        <fullName evidence="2">Uncharacterized protein</fullName>
    </submittedName>
</protein>
<feature type="region of interest" description="Disordered" evidence="1">
    <location>
        <begin position="68"/>
        <end position="243"/>
    </location>
</feature>